<dbReference type="Pfam" id="PF09068">
    <property type="entry name" value="EF-hand_2"/>
    <property type="match status" value="1"/>
</dbReference>
<evidence type="ECO:0000256" key="2">
    <source>
        <dbReference type="ARBA" id="ARBA00022771"/>
    </source>
</evidence>
<dbReference type="GO" id="GO:0008270">
    <property type="term" value="F:zinc ion binding"/>
    <property type="evidence" value="ECO:0007669"/>
    <property type="project" value="UniProtKB-KW"/>
</dbReference>
<dbReference type="InterPro" id="IPR043145">
    <property type="entry name" value="Znf_ZZ_sf"/>
</dbReference>
<evidence type="ECO:0000313" key="7">
    <source>
        <dbReference type="Proteomes" id="UP000194236"/>
    </source>
</evidence>
<proteinExistence type="predicted"/>
<dbReference type="EMBL" id="MUJZ01021024">
    <property type="protein sequence ID" value="OTF79860.1"/>
    <property type="molecule type" value="Genomic_DNA"/>
</dbReference>
<dbReference type="Gene3D" id="3.30.60.90">
    <property type="match status" value="1"/>
</dbReference>
<dbReference type="PANTHER" id="PTHR12268">
    <property type="entry name" value="E3 UBIQUITIN-PROTEIN LIGASE KCMF1"/>
    <property type="match status" value="1"/>
</dbReference>
<dbReference type="Pfam" id="PF09069">
    <property type="entry name" value="EF-hand_3"/>
    <property type="match status" value="1"/>
</dbReference>
<dbReference type="GO" id="GO:0099536">
    <property type="term" value="P:synaptic signaling"/>
    <property type="evidence" value="ECO:0007669"/>
    <property type="project" value="TreeGrafter"/>
</dbReference>
<dbReference type="PANTHER" id="PTHR12268:SF27">
    <property type="entry name" value="DYSTROBREVIN, ISOFORM F"/>
    <property type="match status" value="1"/>
</dbReference>
<comment type="caution">
    <text evidence="6">The sequence shown here is derived from an EMBL/GenBank/DDBJ whole genome shotgun (WGS) entry which is preliminary data.</text>
</comment>
<protein>
    <submittedName>
        <fullName evidence="6">Dystrobrevin alpha-like protein</fullName>
    </submittedName>
</protein>
<dbReference type="Gene3D" id="1.10.238.10">
    <property type="entry name" value="EF-hand"/>
    <property type="match status" value="1"/>
</dbReference>
<keyword evidence="1" id="KW-0479">Metal-binding</keyword>
<dbReference type="GO" id="GO:0016010">
    <property type="term" value="C:dystrophin-associated glycoprotein complex"/>
    <property type="evidence" value="ECO:0007669"/>
    <property type="project" value="UniProtKB-ARBA"/>
</dbReference>
<sequence>MYDSNIQIRIERYKKTSDNFNSIRFKPYRIASKLKFLRNESKFYLIDLYNTIESFREFGLNSDSDLNAKIQLVLYSIFHHLSRRSSSSKDVDIDYSVALIYNWLLETFNNGTSEGFINVLAFKISLILLCSSLLSNKLKYFFTLLSNENGFLDEYSFSKFLRYTNEICNHFENEHENFDEIYVQHSIFNFTTTMIDLKHFIEVLTNFENQDNLISWIIIYHRLFDSENVVHNIQCDSCNKNPLVGFRYKCKICHNYNQCQDCFWTGKSSKNHDPDFHPCKEYLFDKSRNHLRQSFRRSFRKLLPKQQQHEENESALNFQNNDKMIMKKLNLSNIISPQVYHRNKTNPNVNEFKLNDLCFDYHHPEIQQQLDNGNRTENEHLLIEHYLNILRDESSSSNENSITFSSLDNSESYEKIISELEQKNRQLMLNISELSSPTNKQQQERNFTVDCNEDCEENFFAELSSLRKKKTDLETYLTCLQDRRKNLMFQLDDLMKELTINNH</sequence>
<dbReference type="GO" id="GO:0045202">
    <property type="term" value="C:synapse"/>
    <property type="evidence" value="ECO:0007669"/>
    <property type="project" value="TreeGrafter"/>
</dbReference>
<gene>
    <name evidence="6" type="ORF">BLA29_002674</name>
</gene>
<name>A0A1Y3BG13_EURMA</name>
<dbReference type="AlphaFoldDB" id="A0A1Y3BG13"/>
<dbReference type="SUPFAM" id="SSF47473">
    <property type="entry name" value="EF-hand"/>
    <property type="match status" value="1"/>
</dbReference>
<dbReference type="SUPFAM" id="SSF57850">
    <property type="entry name" value="RING/U-box"/>
    <property type="match status" value="1"/>
</dbReference>
<keyword evidence="2 4" id="KW-0863">Zinc-finger</keyword>
<dbReference type="InterPro" id="IPR000433">
    <property type="entry name" value="Znf_ZZ"/>
</dbReference>
<dbReference type="OrthoDB" id="6019271at2759"/>
<dbReference type="GO" id="GO:0050804">
    <property type="term" value="P:modulation of chemical synaptic transmission"/>
    <property type="evidence" value="ECO:0007669"/>
    <property type="project" value="UniProtKB-ARBA"/>
</dbReference>
<dbReference type="GO" id="GO:0046716">
    <property type="term" value="P:muscle cell cellular homeostasis"/>
    <property type="evidence" value="ECO:0007669"/>
    <property type="project" value="UniProtKB-ARBA"/>
</dbReference>
<dbReference type="InterPro" id="IPR015154">
    <property type="entry name" value="EF-hand_dom_typ2"/>
</dbReference>
<feature type="domain" description="ZZ-type" evidence="5">
    <location>
        <begin position="230"/>
        <end position="287"/>
    </location>
</feature>
<dbReference type="Pfam" id="PF00569">
    <property type="entry name" value="ZZ"/>
    <property type="match status" value="1"/>
</dbReference>
<dbReference type="SMART" id="SM00291">
    <property type="entry name" value="ZnF_ZZ"/>
    <property type="match status" value="1"/>
</dbReference>
<keyword evidence="3" id="KW-0862">Zinc</keyword>
<keyword evidence="7" id="KW-1185">Reference proteome</keyword>
<dbReference type="InterPro" id="IPR050774">
    <property type="entry name" value="KCMF1/Dystrophin"/>
</dbReference>
<dbReference type="InterPro" id="IPR011992">
    <property type="entry name" value="EF-hand-dom_pair"/>
</dbReference>
<organism evidence="6 7">
    <name type="scientific">Euroglyphus maynei</name>
    <name type="common">Mayne's house dust mite</name>
    <dbReference type="NCBI Taxonomy" id="6958"/>
    <lineage>
        <taxon>Eukaryota</taxon>
        <taxon>Metazoa</taxon>
        <taxon>Ecdysozoa</taxon>
        <taxon>Arthropoda</taxon>
        <taxon>Chelicerata</taxon>
        <taxon>Arachnida</taxon>
        <taxon>Acari</taxon>
        <taxon>Acariformes</taxon>
        <taxon>Sarcoptiformes</taxon>
        <taxon>Astigmata</taxon>
        <taxon>Psoroptidia</taxon>
        <taxon>Analgoidea</taxon>
        <taxon>Pyroglyphidae</taxon>
        <taxon>Pyroglyphinae</taxon>
        <taxon>Euroglyphus</taxon>
    </lineage>
</organism>
<dbReference type="PROSITE" id="PS50135">
    <property type="entry name" value="ZF_ZZ_2"/>
    <property type="match status" value="1"/>
</dbReference>
<evidence type="ECO:0000259" key="5">
    <source>
        <dbReference type="PROSITE" id="PS50135"/>
    </source>
</evidence>
<accession>A0A1Y3BG13</accession>
<evidence type="ECO:0000313" key="6">
    <source>
        <dbReference type="EMBL" id="OTF79860.1"/>
    </source>
</evidence>
<evidence type="ECO:0000256" key="1">
    <source>
        <dbReference type="ARBA" id="ARBA00022723"/>
    </source>
</evidence>
<reference evidence="6 7" key="1">
    <citation type="submission" date="2017-03" db="EMBL/GenBank/DDBJ databases">
        <title>Genome Survey of Euroglyphus maynei.</title>
        <authorList>
            <person name="Arlian L.G."/>
            <person name="Morgan M.S."/>
            <person name="Rider S.D."/>
        </authorList>
    </citation>
    <scope>NUCLEOTIDE SEQUENCE [LARGE SCALE GENOMIC DNA]</scope>
    <source>
        <strain evidence="6">Arlian Lab</strain>
        <tissue evidence="6">Whole body</tissue>
    </source>
</reference>
<dbReference type="Proteomes" id="UP000194236">
    <property type="component" value="Unassembled WGS sequence"/>
</dbReference>
<dbReference type="InterPro" id="IPR015153">
    <property type="entry name" value="EF-hand_dom_typ1"/>
</dbReference>
<evidence type="ECO:0000256" key="4">
    <source>
        <dbReference type="PROSITE-ProRule" id="PRU00228"/>
    </source>
</evidence>
<evidence type="ECO:0000256" key="3">
    <source>
        <dbReference type="ARBA" id="ARBA00022833"/>
    </source>
</evidence>